<name>A0ACB8RL15_9AGAM</name>
<evidence type="ECO:0000313" key="2">
    <source>
        <dbReference type="Proteomes" id="UP000814033"/>
    </source>
</evidence>
<accession>A0ACB8RL15</accession>
<dbReference type="Proteomes" id="UP000814033">
    <property type="component" value="Unassembled WGS sequence"/>
</dbReference>
<keyword evidence="2" id="KW-1185">Reference proteome</keyword>
<organism evidence="1 2">
    <name type="scientific">Auriscalpium vulgare</name>
    <dbReference type="NCBI Taxonomy" id="40419"/>
    <lineage>
        <taxon>Eukaryota</taxon>
        <taxon>Fungi</taxon>
        <taxon>Dikarya</taxon>
        <taxon>Basidiomycota</taxon>
        <taxon>Agaricomycotina</taxon>
        <taxon>Agaricomycetes</taxon>
        <taxon>Russulales</taxon>
        <taxon>Auriscalpiaceae</taxon>
        <taxon>Auriscalpium</taxon>
    </lineage>
</organism>
<reference evidence="1" key="1">
    <citation type="submission" date="2021-02" db="EMBL/GenBank/DDBJ databases">
        <authorList>
            <consortium name="DOE Joint Genome Institute"/>
            <person name="Ahrendt S."/>
            <person name="Looney B.P."/>
            <person name="Miyauchi S."/>
            <person name="Morin E."/>
            <person name="Drula E."/>
            <person name="Courty P.E."/>
            <person name="Chicoki N."/>
            <person name="Fauchery L."/>
            <person name="Kohler A."/>
            <person name="Kuo A."/>
            <person name="Labutti K."/>
            <person name="Pangilinan J."/>
            <person name="Lipzen A."/>
            <person name="Riley R."/>
            <person name="Andreopoulos W."/>
            <person name="He G."/>
            <person name="Johnson J."/>
            <person name="Barry K.W."/>
            <person name="Grigoriev I.V."/>
            <person name="Nagy L."/>
            <person name="Hibbett D."/>
            <person name="Henrissat B."/>
            <person name="Matheny P.B."/>
            <person name="Labbe J."/>
            <person name="Martin F."/>
        </authorList>
    </citation>
    <scope>NUCLEOTIDE SEQUENCE</scope>
    <source>
        <strain evidence="1">FP105234-sp</strain>
    </source>
</reference>
<evidence type="ECO:0000313" key="1">
    <source>
        <dbReference type="EMBL" id="KAI0044750.1"/>
    </source>
</evidence>
<reference evidence="1" key="2">
    <citation type="journal article" date="2022" name="New Phytol.">
        <title>Evolutionary transition to the ectomycorrhizal habit in the genomes of a hyperdiverse lineage of mushroom-forming fungi.</title>
        <authorList>
            <person name="Looney B."/>
            <person name="Miyauchi S."/>
            <person name="Morin E."/>
            <person name="Drula E."/>
            <person name="Courty P.E."/>
            <person name="Kohler A."/>
            <person name="Kuo A."/>
            <person name="LaButti K."/>
            <person name="Pangilinan J."/>
            <person name="Lipzen A."/>
            <person name="Riley R."/>
            <person name="Andreopoulos W."/>
            <person name="He G."/>
            <person name="Johnson J."/>
            <person name="Nolan M."/>
            <person name="Tritt A."/>
            <person name="Barry K.W."/>
            <person name="Grigoriev I.V."/>
            <person name="Nagy L.G."/>
            <person name="Hibbett D."/>
            <person name="Henrissat B."/>
            <person name="Matheny P.B."/>
            <person name="Labbe J."/>
            <person name="Martin F.M."/>
        </authorList>
    </citation>
    <scope>NUCLEOTIDE SEQUENCE</scope>
    <source>
        <strain evidence="1">FP105234-sp</strain>
    </source>
</reference>
<gene>
    <name evidence="1" type="ORF">FA95DRAFT_1608277</name>
</gene>
<comment type="caution">
    <text evidence="1">The sequence shown here is derived from an EMBL/GenBank/DDBJ whole genome shotgun (WGS) entry which is preliminary data.</text>
</comment>
<proteinExistence type="predicted"/>
<protein>
    <submittedName>
        <fullName evidence="1">Uncharacterized protein</fullName>
    </submittedName>
</protein>
<sequence length="347" mass="37904">MLTLDVATLASVFVGSILYGVHVVTFGNAVKVLLFKKRRQARRPILIVATFLFFFFGTMFVAIAFRWVLDAFVSYKGPGGPIAKLLQISGVVPQLIAIPLTAQTLIGDAMLIYRCFVLYRQNWLIVVLPIMCWLGTLILGVLIVVVTSKIEEQTTISNIQLEPMILSSLGLTVAVNSFCTSMIVYKIWTMREQLQSVLSAPQDLAPKTQYGQIISVLVESTAMYSVCALLLLILEIRKSNGAYIIYHATIQVAGIAFNLVTIRIDQGRSVEAHFTQGATGNDPMHFTSGRTRTTLGEASFVDLPVGGGANLRSSEDVFAFGGGKMEEGRIEERSSADVVQLVAKKTG</sequence>
<dbReference type="EMBL" id="MU275972">
    <property type="protein sequence ID" value="KAI0044750.1"/>
    <property type="molecule type" value="Genomic_DNA"/>
</dbReference>